<protein>
    <recommendedName>
        <fullName evidence="2">Phage tail lysozyme domain-containing protein</fullName>
    </recommendedName>
</protein>
<sequence length="831" mass="90965">MTNRQGRSPGNLTKLNTQGQVSTKPTTAVDPNVSIFYALQRDLQRMGSALSQMAHKAMARQKTASIEAGKTQGHKDAYSVDLGTGSNQTAGEPSDIGNRLMVDMQKDLNLTKAQAAGFVGNLAHESGNFKTLQEVSPLVKGSRGGFGYAQWTGPRRRQFEAFAQEKGLDPASYEANYGFLIHELTNSPEGSVLDALRQAGDAQSAAEIVSKKFLRPGIPHMKSRMKWASRFANSEVSAGAPVAGSGRPGPTGPALALRSDDTPGGKAYNATLNRDLARRVPVEINQKIDEIYEEHKDDPTALTKALDAAQKEILGNISSIPSDPAVQWLAEQTFARKRLVFERSAIAEQDKRVREGERSNYDAALTSQFSSLEKQAYLVGDDIQAGADLEISMNEALGNIEEARFAGVISPKLAEKQKREVLGTVTSARLRGVFDSLPDADSKEAYVAEMRKQWSSGAEEFASLSLDQVRAIERNFKAVISQERRQAHADARIQSRKMERLINDDLASISRDGVGLAIDGAELTFDQVSSILGKERATEWDRKRDISAASYQAISGLDVLPADEIAEQLQKLEPKPGIKGYVDQLEILSNANKAAQQILKLRKSDPAQAVDEAFDELVPLKDEAMDGDLASLEELIKGRFDAQEVLGIPDKTQAPLTLSELTALAEPVAKDPDKQTWLDLAGKIDQTYGPFADEVMIQVMRWKGLHKDVAEAAVGHLRNIELGKKPSRSEARTIEDKAQASSATQSLEGQYDQVKWKEQPTGSAISLLRDNPDKAGEFDQKFGDGAADYYLRAIEAARQETERYQATLDNHGITIHEDGSEDYDPAKDRRK</sequence>
<accession>A0A285PI52</accession>
<evidence type="ECO:0000256" key="1">
    <source>
        <dbReference type="SAM" id="MobiDB-lite"/>
    </source>
</evidence>
<feature type="region of interest" description="Disordered" evidence="1">
    <location>
        <begin position="808"/>
        <end position="831"/>
    </location>
</feature>
<dbReference type="OrthoDB" id="5410551at2"/>
<feature type="region of interest" description="Disordered" evidence="1">
    <location>
        <begin position="1"/>
        <end position="26"/>
    </location>
</feature>
<feature type="region of interest" description="Disordered" evidence="1">
    <location>
        <begin position="238"/>
        <end position="266"/>
    </location>
</feature>
<evidence type="ECO:0000313" key="3">
    <source>
        <dbReference type="EMBL" id="SNZ20953.1"/>
    </source>
</evidence>
<dbReference type="Proteomes" id="UP000219439">
    <property type="component" value="Unassembled WGS sequence"/>
</dbReference>
<reference evidence="3 4" key="1">
    <citation type="submission" date="2017-09" db="EMBL/GenBank/DDBJ databases">
        <authorList>
            <person name="Ehlers B."/>
            <person name="Leendertz F.H."/>
        </authorList>
    </citation>
    <scope>NUCLEOTIDE SEQUENCE [LARGE SCALE GENOMIC DNA]</scope>
    <source>
        <strain evidence="3 4">DSM 18289</strain>
    </source>
</reference>
<name>A0A285PI52_9HYPH</name>
<dbReference type="InterPro" id="IPR041219">
    <property type="entry name" value="Phage_lysozyme2"/>
</dbReference>
<feature type="compositionally biased region" description="Basic and acidic residues" evidence="1">
    <location>
        <begin position="814"/>
        <end position="831"/>
    </location>
</feature>
<proteinExistence type="predicted"/>
<gene>
    <name evidence="3" type="ORF">SAMN06265368_4067</name>
</gene>
<feature type="compositionally biased region" description="Polar residues" evidence="1">
    <location>
        <begin position="739"/>
        <end position="748"/>
    </location>
</feature>
<evidence type="ECO:0000313" key="4">
    <source>
        <dbReference type="Proteomes" id="UP000219439"/>
    </source>
</evidence>
<dbReference type="Pfam" id="PF18013">
    <property type="entry name" value="Phage_lysozyme2"/>
    <property type="match status" value="1"/>
</dbReference>
<keyword evidence="4" id="KW-1185">Reference proteome</keyword>
<dbReference type="Gene3D" id="1.10.530.10">
    <property type="match status" value="1"/>
</dbReference>
<feature type="region of interest" description="Disordered" evidence="1">
    <location>
        <begin position="726"/>
        <end position="757"/>
    </location>
</feature>
<evidence type="ECO:0000259" key="2">
    <source>
        <dbReference type="Pfam" id="PF18013"/>
    </source>
</evidence>
<feature type="domain" description="Phage tail lysozyme" evidence="2">
    <location>
        <begin position="108"/>
        <end position="232"/>
    </location>
</feature>
<dbReference type="AlphaFoldDB" id="A0A285PI52"/>
<dbReference type="EMBL" id="OBEL01000006">
    <property type="protein sequence ID" value="SNZ20953.1"/>
    <property type="molecule type" value="Genomic_DNA"/>
</dbReference>
<dbReference type="RefSeq" id="WP_097155329.1">
    <property type="nucleotide sequence ID" value="NZ_OBEL01000006.1"/>
</dbReference>
<organism evidence="3 4">
    <name type="scientific">Cohaesibacter gelatinilyticus</name>
    <dbReference type="NCBI Taxonomy" id="372072"/>
    <lineage>
        <taxon>Bacteria</taxon>
        <taxon>Pseudomonadati</taxon>
        <taxon>Pseudomonadota</taxon>
        <taxon>Alphaproteobacteria</taxon>
        <taxon>Hyphomicrobiales</taxon>
        <taxon>Cohaesibacteraceae</taxon>
    </lineage>
</organism>
<feature type="compositionally biased region" description="Basic and acidic residues" evidence="1">
    <location>
        <begin position="726"/>
        <end position="738"/>
    </location>
</feature>